<protein>
    <submittedName>
        <fullName evidence="1">T9SS type B sorting domain-containing protein</fullName>
    </submittedName>
</protein>
<dbReference type="Proteomes" id="UP001203687">
    <property type="component" value="Unassembled WGS sequence"/>
</dbReference>
<dbReference type="Pfam" id="PF13585">
    <property type="entry name" value="CHU_C"/>
    <property type="match status" value="1"/>
</dbReference>
<name>A0ABT0HCL5_9FLAO</name>
<reference evidence="1" key="1">
    <citation type="submission" date="2022-04" db="EMBL/GenBank/DDBJ databases">
        <authorList>
            <person name="Ren T."/>
        </authorList>
    </citation>
    <scope>NUCLEOTIDE SEQUENCE</scope>
    <source>
        <strain evidence="1">F63249</strain>
    </source>
</reference>
<keyword evidence="2" id="KW-1185">Reference proteome</keyword>
<dbReference type="RefSeq" id="WP_248413480.1">
    <property type="nucleotide sequence ID" value="NZ_JALPQF010000013.1"/>
</dbReference>
<comment type="caution">
    <text evidence="1">The sequence shown here is derived from an EMBL/GenBank/DDBJ whole genome shotgun (WGS) entry which is preliminary data.</text>
</comment>
<dbReference type="NCBIfam" id="TIGR04131">
    <property type="entry name" value="Bac_Flav_CTERM"/>
    <property type="match status" value="1"/>
</dbReference>
<gene>
    <name evidence="1" type="ORF">MUY34_13370</name>
</gene>
<evidence type="ECO:0000313" key="2">
    <source>
        <dbReference type="Proteomes" id="UP001203687"/>
    </source>
</evidence>
<proteinExistence type="predicted"/>
<dbReference type="InterPro" id="IPR026341">
    <property type="entry name" value="T9SS_type_B"/>
</dbReference>
<accession>A0ABT0HCL5</accession>
<organism evidence="1 2">
    <name type="scientific">Psychroserpens algicola</name>
    <dbReference type="NCBI Taxonomy" id="1719034"/>
    <lineage>
        <taxon>Bacteria</taxon>
        <taxon>Pseudomonadati</taxon>
        <taxon>Bacteroidota</taxon>
        <taxon>Flavobacteriia</taxon>
        <taxon>Flavobacteriales</taxon>
        <taxon>Flavobacteriaceae</taxon>
        <taxon>Psychroserpens</taxon>
    </lineage>
</organism>
<evidence type="ECO:0000313" key="1">
    <source>
        <dbReference type="EMBL" id="MCK8481615.1"/>
    </source>
</evidence>
<feature type="non-terminal residue" evidence="1">
    <location>
        <position position="1"/>
    </location>
</feature>
<sequence length="152" mass="17177">VTDATSNNTITVFVTGEGVYQFALDDPLGPYQDSNVFENVSFGFHTVYVKDVENNCGTVEEIVSVIGFPKFFTPNGDEHNPYWQVKGISSDFQPNTQILIFDRYGKLLVELDPLGPGWDGTFNGFELPSSDYWFVVTLQDGRTFRSHFTLKR</sequence>
<dbReference type="EMBL" id="JALPQF010000013">
    <property type="protein sequence ID" value="MCK8481615.1"/>
    <property type="molecule type" value="Genomic_DNA"/>
</dbReference>